<dbReference type="EMBL" id="CP036290">
    <property type="protein sequence ID" value="QDU86147.1"/>
    <property type="molecule type" value="Genomic_DNA"/>
</dbReference>
<dbReference type="AlphaFoldDB" id="A0A518D3U1"/>
<feature type="compositionally biased region" description="Gly residues" evidence="1">
    <location>
        <begin position="171"/>
        <end position="201"/>
    </location>
</feature>
<protein>
    <submittedName>
        <fullName evidence="2">Uncharacterized protein</fullName>
    </submittedName>
</protein>
<evidence type="ECO:0000313" key="2">
    <source>
        <dbReference type="EMBL" id="QDU86147.1"/>
    </source>
</evidence>
<feature type="region of interest" description="Disordered" evidence="1">
    <location>
        <begin position="58"/>
        <end position="77"/>
    </location>
</feature>
<evidence type="ECO:0000313" key="3">
    <source>
        <dbReference type="Proteomes" id="UP000319342"/>
    </source>
</evidence>
<dbReference type="Proteomes" id="UP000319342">
    <property type="component" value="Chromosome"/>
</dbReference>
<reference evidence="2 3" key="1">
    <citation type="submission" date="2019-02" db="EMBL/GenBank/DDBJ databases">
        <title>Deep-cultivation of Planctomycetes and their phenomic and genomic characterization uncovers novel biology.</title>
        <authorList>
            <person name="Wiegand S."/>
            <person name="Jogler M."/>
            <person name="Boedeker C."/>
            <person name="Pinto D."/>
            <person name="Vollmers J."/>
            <person name="Rivas-Marin E."/>
            <person name="Kohn T."/>
            <person name="Peeters S.H."/>
            <person name="Heuer A."/>
            <person name="Rast P."/>
            <person name="Oberbeckmann S."/>
            <person name="Bunk B."/>
            <person name="Jeske O."/>
            <person name="Meyerdierks A."/>
            <person name="Storesund J.E."/>
            <person name="Kallscheuer N."/>
            <person name="Luecker S."/>
            <person name="Lage O.M."/>
            <person name="Pohl T."/>
            <person name="Merkel B.J."/>
            <person name="Hornburger P."/>
            <person name="Mueller R.-W."/>
            <person name="Bruemmer F."/>
            <person name="Labrenz M."/>
            <person name="Spormann A.M."/>
            <person name="Op den Camp H."/>
            <person name="Overmann J."/>
            <person name="Amann R."/>
            <person name="Jetten M.S.M."/>
            <person name="Mascher T."/>
            <person name="Medema M.H."/>
            <person name="Devos D.P."/>
            <person name="Kaster A.-K."/>
            <person name="Ovreas L."/>
            <person name="Rohde M."/>
            <person name="Galperin M.Y."/>
            <person name="Jogler C."/>
        </authorList>
    </citation>
    <scope>NUCLEOTIDE SEQUENCE [LARGE SCALE GENOMIC DNA]</scope>
    <source>
        <strain evidence="2 3">Pla163</strain>
    </source>
</reference>
<feature type="region of interest" description="Disordered" evidence="1">
    <location>
        <begin position="169"/>
        <end position="244"/>
    </location>
</feature>
<keyword evidence="3" id="KW-1185">Reference proteome</keyword>
<organism evidence="2 3">
    <name type="scientific">Rohdeia mirabilis</name>
    <dbReference type="NCBI Taxonomy" id="2528008"/>
    <lineage>
        <taxon>Bacteria</taxon>
        <taxon>Pseudomonadati</taxon>
        <taxon>Planctomycetota</taxon>
        <taxon>Planctomycetia</taxon>
        <taxon>Planctomycetia incertae sedis</taxon>
        <taxon>Rohdeia</taxon>
    </lineage>
</organism>
<name>A0A518D3U1_9BACT</name>
<proteinExistence type="predicted"/>
<feature type="compositionally biased region" description="Low complexity" evidence="1">
    <location>
        <begin position="202"/>
        <end position="223"/>
    </location>
</feature>
<accession>A0A518D3U1</accession>
<feature type="compositionally biased region" description="Basic and acidic residues" evidence="1">
    <location>
        <begin position="68"/>
        <end position="77"/>
    </location>
</feature>
<gene>
    <name evidence="2" type="ORF">Pla163_32960</name>
</gene>
<sequence length="672" mass="71457">MRGSWTNNAARAATEGAIRLGSLGGLGLGRTCLGGLCMATLVAGPGLAQGVVESAEAAEPLAGPRTATGEEARTEPDDEVRVALRVTNVLGSGRATVDRGAVDGLEVGDVVWLTPREGGRFRADVRSVNERSAVIEMATATFVPVAGTPGEALLPAERFSDQNAEATIGAEGAGSSGSGASGQGAGEGAGDGVNTGAGTDGTAGDTAAGAKATGTGTGTSAPTTPTPTRPGSIWTREDDGFTDDQPLLAGMRAVRPSDRTPFMSGRIYVAADGRITSDAGRSEYFTRVGTDLAYENPFGRGGLFELGVELDRRHFDRPELDDISDTELRFERLSYSLGGTRFGDDRLRFGRFLQGGMAEFGVLDGVEWSRATSENHAFGASVGFMPEPDAEFESGKDFQLAGWWRWVSEATELAAFQVGYQRSFHNGTADRDLVVAKGHFLPRAGWRTVGSMWIDFYSANDDPKGAGPEVTRLYLTTSPYTAGRYGLDLTYSFQRYPYTDRDNVLQAFVEPAVIADERVHRLGADAWAPLSDAVRLVGRAGLWNDSDEDGGDGELGVDVDTAFGTGFGSVTGARSGVRVVAFASSGSFTNVWGARLRLSTGGDRTSYDLFYELANYRQRGFDDDNDDFVQHRVRASATWRPTDLLSINTYLDGTNYNSENGLAAGVFAQWSF</sequence>
<evidence type="ECO:0000256" key="1">
    <source>
        <dbReference type="SAM" id="MobiDB-lite"/>
    </source>
</evidence>